<dbReference type="RefSeq" id="WP_093181131.1">
    <property type="nucleotide sequence ID" value="NZ_FMYH01000001.1"/>
</dbReference>
<reference evidence="2 3" key="1">
    <citation type="submission" date="2016-09" db="EMBL/GenBank/DDBJ databases">
        <authorList>
            <person name="Capua I."/>
            <person name="De Benedictis P."/>
            <person name="Joannis T."/>
            <person name="Lombin L.H."/>
            <person name="Cattoli G."/>
        </authorList>
    </citation>
    <scope>NUCLEOTIDE SEQUENCE [LARGE SCALE GENOMIC DNA]</scope>
    <source>
        <strain evidence="2 3">ISLP-3</strain>
    </source>
</reference>
<keyword evidence="1" id="KW-0812">Transmembrane</keyword>
<keyword evidence="1" id="KW-1133">Transmembrane helix</keyword>
<sequence length="194" mass="22599">MATSSAGRLDLFDLSARLWMRAYPRRWRATYGTDLLGMLADVAPERARTVPVREGLAVLRAGWALRWREHPRFWLWLGYRLLNRRLPGRYRYWVIDDLLGPLYDARTFLAAFPIFFVPMFMPDWFPGESSVPPDGVLGFVVVWCIFVVLVSMAFKFYARQVWNKHIGGPYPTALLPLWHRVAVRRTARAASRQV</sequence>
<evidence type="ECO:0000256" key="1">
    <source>
        <dbReference type="SAM" id="Phobius"/>
    </source>
</evidence>
<accession>A0A1G6HD23</accession>
<evidence type="ECO:0000313" key="3">
    <source>
        <dbReference type="Proteomes" id="UP000199039"/>
    </source>
</evidence>
<keyword evidence="3" id="KW-1185">Reference proteome</keyword>
<proteinExistence type="predicted"/>
<organism evidence="2 3">
    <name type="scientific">Sanguibacter gelidistatuariae</name>
    <dbReference type="NCBI Taxonomy" id="1814289"/>
    <lineage>
        <taxon>Bacteria</taxon>
        <taxon>Bacillati</taxon>
        <taxon>Actinomycetota</taxon>
        <taxon>Actinomycetes</taxon>
        <taxon>Micrococcales</taxon>
        <taxon>Sanguibacteraceae</taxon>
        <taxon>Sanguibacter</taxon>
    </lineage>
</organism>
<dbReference type="STRING" id="1814289.SAMN05216410_0937"/>
<dbReference type="Proteomes" id="UP000199039">
    <property type="component" value="Unassembled WGS sequence"/>
</dbReference>
<dbReference type="OrthoDB" id="4829762at2"/>
<feature type="transmembrane region" description="Helical" evidence="1">
    <location>
        <begin position="137"/>
        <end position="158"/>
    </location>
</feature>
<keyword evidence="1" id="KW-0472">Membrane</keyword>
<name>A0A1G6HD23_9MICO</name>
<protein>
    <submittedName>
        <fullName evidence="2">Uncharacterized protein</fullName>
    </submittedName>
</protein>
<dbReference type="EMBL" id="FMYH01000001">
    <property type="protein sequence ID" value="SDB92179.1"/>
    <property type="molecule type" value="Genomic_DNA"/>
</dbReference>
<dbReference type="AlphaFoldDB" id="A0A1G6HD23"/>
<gene>
    <name evidence="2" type="ORF">SAMN05216410_0937</name>
</gene>
<feature type="transmembrane region" description="Helical" evidence="1">
    <location>
        <begin position="108"/>
        <end position="125"/>
    </location>
</feature>
<evidence type="ECO:0000313" key="2">
    <source>
        <dbReference type="EMBL" id="SDB92179.1"/>
    </source>
</evidence>